<accession>A0A4Y2MC62</accession>
<dbReference type="AlphaFoldDB" id="A0A4Y2MC62"/>
<protein>
    <submittedName>
        <fullName evidence="1">Uncharacterized protein</fullName>
    </submittedName>
</protein>
<comment type="caution">
    <text evidence="1">The sequence shown here is derived from an EMBL/GenBank/DDBJ whole genome shotgun (WGS) entry which is preliminary data.</text>
</comment>
<sequence>MVPRQILNRQSLTSKEGQAAGGDEMKILCTITLTLEK</sequence>
<dbReference type="EMBL" id="BGPR01122112">
    <property type="protein sequence ID" value="GBN23296.1"/>
    <property type="molecule type" value="Genomic_DNA"/>
</dbReference>
<keyword evidence="2" id="KW-1185">Reference proteome</keyword>
<gene>
    <name evidence="1" type="ORF">AVEN_199862_1</name>
</gene>
<dbReference type="Proteomes" id="UP000499080">
    <property type="component" value="Unassembled WGS sequence"/>
</dbReference>
<evidence type="ECO:0000313" key="1">
    <source>
        <dbReference type="EMBL" id="GBN23296.1"/>
    </source>
</evidence>
<evidence type="ECO:0000313" key="2">
    <source>
        <dbReference type="Proteomes" id="UP000499080"/>
    </source>
</evidence>
<reference evidence="1 2" key="1">
    <citation type="journal article" date="2019" name="Sci. Rep.">
        <title>Orb-weaving spider Araneus ventricosus genome elucidates the spidroin gene catalogue.</title>
        <authorList>
            <person name="Kono N."/>
            <person name="Nakamura H."/>
            <person name="Ohtoshi R."/>
            <person name="Moran D.A.P."/>
            <person name="Shinohara A."/>
            <person name="Yoshida Y."/>
            <person name="Fujiwara M."/>
            <person name="Mori M."/>
            <person name="Tomita M."/>
            <person name="Arakawa K."/>
        </authorList>
    </citation>
    <scope>NUCLEOTIDE SEQUENCE [LARGE SCALE GENOMIC DNA]</scope>
</reference>
<organism evidence="1 2">
    <name type="scientific">Araneus ventricosus</name>
    <name type="common">Orbweaver spider</name>
    <name type="synonym">Epeira ventricosa</name>
    <dbReference type="NCBI Taxonomy" id="182803"/>
    <lineage>
        <taxon>Eukaryota</taxon>
        <taxon>Metazoa</taxon>
        <taxon>Ecdysozoa</taxon>
        <taxon>Arthropoda</taxon>
        <taxon>Chelicerata</taxon>
        <taxon>Arachnida</taxon>
        <taxon>Araneae</taxon>
        <taxon>Araneomorphae</taxon>
        <taxon>Entelegynae</taxon>
        <taxon>Araneoidea</taxon>
        <taxon>Araneidae</taxon>
        <taxon>Araneus</taxon>
    </lineage>
</organism>
<proteinExistence type="predicted"/>
<name>A0A4Y2MC62_ARAVE</name>
<feature type="non-terminal residue" evidence="1">
    <location>
        <position position="37"/>
    </location>
</feature>